<protein>
    <submittedName>
        <fullName evidence="1">Uncharacterized protein</fullName>
    </submittedName>
</protein>
<reference evidence="1" key="2">
    <citation type="journal article" date="2015" name="Fish Shellfish Immunol.">
        <title>Early steps in the European eel (Anguilla anguilla)-Vibrio vulnificus interaction in the gills: Role of the RtxA13 toxin.</title>
        <authorList>
            <person name="Callol A."/>
            <person name="Pajuelo D."/>
            <person name="Ebbesson L."/>
            <person name="Teles M."/>
            <person name="MacKenzie S."/>
            <person name="Amaro C."/>
        </authorList>
    </citation>
    <scope>NUCLEOTIDE SEQUENCE</scope>
</reference>
<reference evidence="1" key="1">
    <citation type="submission" date="2014-11" db="EMBL/GenBank/DDBJ databases">
        <authorList>
            <person name="Amaro Gonzalez C."/>
        </authorList>
    </citation>
    <scope>NUCLEOTIDE SEQUENCE</scope>
</reference>
<sequence>MACPPTTVPAPILKIWEESRTLLGSFTILVPLGSCFWNRTWTNKYHFTQVHKHTRADKNGKLSAVSIS</sequence>
<name>A0A0E9VD30_ANGAN</name>
<dbReference type="AlphaFoldDB" id="A0A0E9VD30"/>
<accession>A0A0E9VD30</accession>
<proteinExistence type="predicted"/>
<dbReference type="EMBL" id="GBXM01033454">
    <property type="protein sequence ID" value="JAH75123.1"/>
    <property type="molecule type" value="Transcribed_RNA"/>
</dbReference>
<organism evidence="1">
    <name type="scientific">Anguilla anguilla</name>
    <name type="common">European freshwater eel</name>
    <name type="synonym">Muraena anguilla</name>
    <dbReference type="NCBI Taxonomy" id="7936"/>
    <lineage>
        <taxon>Eukaryota</taxon>
        <taxon>Metazoa</taxon>
        <taxon>Chordata</taxon>
        <taxon>Craniata</taxon>
        <taxon>Vertebrata</taxon>
        <taxon>Euteleostomi</taxon>
        <taxon>Actinopterygii</taxon>
        <taxon>Neopterygii</taxon>
        <taxon>Teleostei</taxon>
        <taxon>Anguilliformes</taxon>
        <taxon>Anguillidae</taxon>
        <taxon>Anguilla</taxon>
    </lineage>
</organism>
<evidence type="ECO:0000313" key="1">
    <source>
        <dbReference type="EMBL" id="JAH75123.1"/>
    </source>
</evidence>